<evidence type="ECO:0000256" key="9">
    <source>
        <dbReference type="ARBA" id="ARBA00022723"/>
    </source>
</evidence>
<feature type="binding site" evidence="20">
    <location>
        <position position="228"/>
    </location>
    <ligand>
        <name>UDP-N-acetyl-alpha-D-glucosamine</name>
        <dbReference type="ChEBI" id="CHEBI:57705"/>
    </ligand>
</feature>
<feature type="binding site" evidence="20">
    <location>
        <position position="366"/>
    </location>
    <ligand>
        <name>UDP-N-acetyl-alpha-D-glucosamine</name>
        <dbReference type="ChEBI" id="CHEBI:57705"/>
    </ligand>
</feature>
<accession>A0A942YMA3</accession>
<dbReference type="PROSITE" id="PS00101">
    <property type="entry name" value="HEXAPEP_TRANSFERASES"/>
    <property type="match status" value="1"/>
</dbReference>
<comment type="catalytic activity">
    <reaction evidence="18 20">
        <text>N-acetyl-alpha-D-glucosamine 1-phosphate + UTP + H(+) = UDP-N-acetyl-alpha-D-glucosamine + diphosphate</text>
        <dbReference type="Rhea" id="RHEA:13509"/>
        <dbReference type="ChEBI" id="CHEBI:15378"/>
        <dbReference type="ChEBI" id="CHEBI:33019"/>
        <dbReference type="ChEBI" id="CHEBI:46398"/>
        <dbReference type="ChEBI" id="CHEBI:57705"/>
        <dbReference type="ChEBI" id="CHEBI:57776"/>
        <dbReference type="EC" id="2.7.7.23"/>
    </reaction>
</comment>
<dbReference type="Pfam" id="PF00483">
    <property type="entry name" value="NTP_transferase"/>
    <property type="match status" value="1"/>
</dbReference>
<feature type="binding site" evidence="20">
    <location>
        <begin position="9"/>
        <end position="12"/>
    </location>
    <ligand>
        <name>UDP-N-acetyl-alpha-D-glucosamine</name>
        <dbReference type="ChEBI" id="CHEBI:57705"/>
    </ligand>
</feature>
<keyword evidence="10 20" id="KW-0677">Repeat</keyword>
<comment type="subunit">
    <text evidence="20">Homotrimer.</text>
</comment>
<evidence type="ECO:0000256" key="19">
    <source>
        <dbReference type="ARBA" id="ARBA00049628"/>
    </source>
</evidence>
<dbReference type="GO" id="GO:0009252">
    <property type="term" value="P:peptidoglycan biosynthetic process"/>
    <property type="evidence" value="ECO:0007669"/>
    <property type="project" value="UniProtKB-UniRule"/>
</dbReference>
<dbReference type="InterPro" id="IPR001451">
    <property type="entry name" value="Hexapep"/>
</dbReference>
<feature type="binding site" evidence="20">
    <location>
        <position position="351"/>
    </location>
    <ligand>
        <name>UDP-N-acetyl-alpha-D-glucosamine</name>
        <dbReference type="ChEBI" id="CHEBI:57705"/>
    </ligand>
</feature>
<feature type="binding site" evidence="20">
    <location>
        <position position="73"/>
    </location>
    <ligand>
        <name>UDP-N-acetyl-alpha-D-glucosamine</name>
        <dbReference type="ChEBI" id="CHEBI:57705"/>
    </ligand>
</feature>
<feature type="binding site" evidence="20">
    <location>
        <position position="155"/>
    </location>
    <ligand>
        <name>UDP-N-acetyl-alpha-D-glucosamine</name>
        <dbReference type="ChEBI" id="CHEBI:57705"/>
    </ligand>
</feature>
<dbReference type="Gene3D" id="3.90.550.10">
    <property type="entry name" value="Spore Coat Polysaccharide Biosynthesis Protein SpsA, Chain A"/>
    <property type="match status" value="1"/>
</dbReference>
<dbReference type="InterPro" id="IPR029044">
    <property type="entry name" value="Nucleotide-diphossugar_trans"/>
</dbReference>
<feature type="binding site" evidence="20">
    <location>
        <position position="103"/>
    </location>
    <ligand>
        <name>Mg(2+)</name>
        <dbReference type="ChEBI" id="CHEBI:18420"/>
    </ligand>
</feature>
<comment type="pathway">
    <text evidence="3 20">Nucleotide-sugar biosynthesis; UDP-N-acetyl-alpha-D-glucosamine biosynthesis; UDP-N-acetyl-alpha-D-glucosamine from N-acetyl-alpha-D-glucosamine 1-phosphate: step 1/1.</text>
</comment>
<dbReference type="NCBIfam" id="TIGR01173">
    <property type="entry name" value="glmU"/>
    <property type="match status" value="1"/>
</dbReference>
<evidence type="ECO:0000256" key="15">
    <source>
        <dbReference type="ARBA" id="ARBA00023315"/>
    </source>
</evidence>
<evidence type="ECO:0000259" key="21">
    <source>
        <dbReference type="Pfam" id="PF00483"/>
    </source>
</evidence>
<dbReference type="InterPro" id="IPR011004">
    <property type="entry name" value="Trimer_LpxA-like_sf"/>
</dbReference>
<dbReference type="CDD" id="cd03353">
    <property type="entry name" value="LbH_GlmU_C"/>
    <property type="match status" value="1"/>
</dbReference>
<evidence type="ECO:0000256" key="1">
    <source>
        <dbReference type="ARBA" id="ARBA00004496"/>
    </source>
</evidence>
<dbReference type="GO" id="GO:0003977">
    <property type="term" value="F:UDP-N-acetylglucosamine diphosphorylase activity"/>
    <property type="evidence" value="ECO:0007669"/>
    <property type="project" value="UniProtKB-UniRule"/>
</dbReference>
<feature type="region of interest" description="Linker" evidence="20">
    <location>
        <begin position="231"/>
        <end position="251"/>
    </location>
</feature>
<dbReference type="InterPro" id="IPR050065">
    <property type="entry name" value="GlmU-like"/>
</dbReference>
<dbReference type="InterPro" id="IPR018357">
    <property type="entry name" value="Hexapep_transf_CS"/>
</dbReference>
<sequence>MTNRFAVILAAGQGTRMKSKLYKVLHSICGKPMVEHVLDNILKVNTDKIVTVVGHGAELVKTSLGGKSDFVLQEEQLGTAHAVIQAKEVLGNQNGTTLVICGDTPLITAETMEALIKLHESQDAAATILSAYTEKPDGYGRVIRNTNRTVEKVVEHKDASEDERKVKEINTGTYCFDNQALFEALEEVSNDNAQGEYYLPDVIEILKAKGKKVFAFQTPDFDETMGINDRVALAEAERLMRNRINNIHMKNGVTIIDPTNTYVDSDVKIGMDTILYPGTIIKGQTVIGEDCQIGPNSELVNAKIGSETVIRQSVVHDSLVGEKVQIGPFAHIRPQSNIHDDVKVGNFVEIKKSEIGKGSKASHLSYIGDAEVGSNVNLGCGSITVNYNGKSKFLTKIEDNVFVGCNSNLVAPVTIGEGAYIAAGSTITKDVPGESLSIARARQVNKENYVKKLNLNN</sequence>
<evidence type="ECO:0000256" key="11">
    <source>
        <dbReference type="ARBA" id="ARBA00022842"/>
    </source>
</evidence>
<dbReference type="Gene3D" id="2.160.10.10">
    <property type="entry name" value="Hexapeptide repeat proteins"/>
    <property type="match status" value="1"/>
</dbReference>
<dbReference type="EC" id="2.3.1.157" evidence="20"/>
<dbReference type="Pfam" id="PF00132">
    <property type="entry name" value="Hexapep"/>
    <property type="match status" value="3"/>
</dbReference>
<evidence type="ECO:0000256" key="20">
    <source>
        <dbReference type="HAMAP-Rule" id="MF_01631"/>
    </source>
</evidence>
<comment type="caution">
    <text evidence="20">Lacks conserved residue(s) required for the propagation of feature annotation.</text>
</comment>
<reference evidence="22 23" key="1">
    <citation type="submission" date="2021-05" db="EMBL/GenBank/DDBJ databases">
        <title>Novel Bacillus species.</title>
        <authorList>
            <person name="Liu G."/>
        </authorList>
    </citation>
    <scope>NUCLEOTIDE SEQUENCE [LARGE SCALE GENOMIC DNA]</scope>
    <source>
        <strain evidence="22 23">FJAT-49732</strain>
    </source>
</reference>
<comment type="pathway">
    <text evidence="20">Bacterial outer membrane biogenesis; LPS lipid A biosynthesis.</text>
</comment>
<dbReference type="GO" id="GO:0008360">
    <property type="term" value="P:regulation of cell shape"/>
    <property type="evidence" value="ECO:0007669"/>
    <property type="project" value="UniProtKB-KW"/>
</dbReference>
<proteinExistence type="inferred from homology"/>
<feature type="binding site" evidence="20">
    <location>
        <position position="228"/>
    </location>
    <ligand>
        <name>Mg(2+)</name>
        <dbReference type="ChEBI" id="CHEBI:18420"/>
    </ligand>
</feature>
<feature type="binding site" evidence="20">
    <location>
        <position position="23"/>
    </location>
    <ligand>
        <name>UDP-N-acetyl-alpha-D-glucosamine</name>
        <dbReference type="ChEBI" id="CHEBI:57705"/>
    </ligand>
</feature>
<feature type="binding site" evidence="20">
    <location>
        <position position="377"/>
    </location>
    <ligand>
        <name>UDP-N-acetyl-alpha-D-glucosamine</name>
        <dbReference type="ChEBI" id="CHEBI:57705"/>
    </ligand>
</feature>
<comment type="function">
    <text evidence="19 20">Catalyzes the last two sequential reactions in the de novo biosynthetic pathway for UDP-N-acetylglucosamine (UDP-GlcNAc). The C-terminal domain catalyzes the transfer of acetyl group from acetyl coenzyme A to glucosamine-1-phosphate (GlcN-1-P) to produce N-acetylglucosamine-1-phosphate (GlcNAc-1-P), which is converted into UDP-GlcNAc by the transfer of uridine 5-monophosphate (from uridine 5-triphosphate), a reaction catalyzed by the N-terminal domain.</text>
</comment>
<keyword evidence="11 20" id="KW-0460">Magnesium</keyword>
<dbReference type="RefSeq" id="WP_213111950.1">
    <property type="nucleotide sequence ID" value="NZ_JAGYPJ010000001.1"/>
</dbReference>
<keyword evidence="15 20" id="KW-0012">Acyltransferase</keyword>
<evidence type="ECO:0000256" key="10">
    <source>
        <dbReference type="ARBA" id="ARBA00022737"/>
    </source>
</evidence>
<feature type="binding site" evidence="20">
    <location>
        <position position="170"/>
    </location>
    <ligand>
        <name>UDP-N-acetyl-alpha-D-glucosamine</name>
        <dbReference type="ChEBI" id="CHEBI:57705"/>
    </ligand>
</feature>
<dbReference type="GO" id="GO:0019134">
    <property type="term" value="F:glucosamine-1-phosphate N-acetyltransferase activity"/>
    <property type="evidence" value="ECO:0007669"/>
    <property type="project" value="UniProtKB-UniRule"/>
</dbReference>
<feature type="region of interest" description="Pyrophosphorylase" evidence="20">
    <location>
        <begin position="1"/>
        <end position="230"/>
    </location>
</feature>
<name>A0A942YMA3_9BACI</name>
<dbReference type="AlphaFoldDB" id="A0A942YMA3"/>
<keyword evidence="23" id="KW-1185">Reference proteome</keyword>
<evidence type="ECO:0000256" key="17">
    <source>
        <dbReference type="ARBA" id="ARBA00048247"/>
    </source>
</evidence>
<evidence type="ECO:0000256" key="3">
    <source>
        <dbReference type="ARBA" id="ARBA00005208"/>
    </source>
</evidence>
<evidence type="ECO:0000256" key="18">
    <source>
        <dbReference type="ARBA" id="ARBA00048493"/>
    </source>
</evidence>
<organism evidence="22 23">
    <name type="scientific">Lederbergia citrisecunda</name>
    <dbReference type="NCBI Taxonomy" id="2833583"/>
    <lineage>
        <taxon>Bacteria</taxon>
        <taxon>Bacillati</taxon>
        <taxon>Bacillota</taxon>
        <taxon>Bacilli</taxon>
        <taxon>Bacillales</taxon>
        <taxon>Bacillaceae</taxon>
        <taxon>Lederbergia</taxon>
    </lineage>
</organism>
<dbReference type="NCBIfam" id="NF010934">
    <property type="entry name" value="PRK14354.1"/>
    <property type="match status" value="1"/>
</dbReference>
<keyword evidence="7 20" id="KW-0808">Transferase</keyword>
<dbReference type="GO" id="GO:0009245">
    <property type="term" value="P:lipid A biosynthetic process"/>
    <property type="evidence" value="ECO:0007669"/>
    <property type="project" value="UniProtKB-UniRule"/>
</dbReference>
<evidence type="ECO:0000256" key="14">
    <source>
        <dbReference type="ARBA" id="ARBA00023268"/>
    </source>
</evidence>
<comment type="subcellular location">
    <subcellularLocation>
        <location evidence="1 20">Cytoplasm</location>
    </subcellularLocation>
</comment>
<keyword evidence="6 20" id="KW-0963">Cytoplasm</keyword>
<evidence type="ECO:0000256" key="7">
    <source>
        <dbReference type="ARBA" id="ARBA00022679"/>
    </source>
</evidence>
<dbReference type="InterPro" id="IPR005835">
    <property type="entry name" value="NTP_transferase_dom"/>
</dbReference>
<feature type="binding site" evidence="20">
    <location>
        <begin position="386"/>
        <end position="387"/>
    </location>
    <ligand>
        <name>acetyl-CoA</name>
        <dbReference type="ChEBI" id="CHEBI:57288"/>
    </ligand>
</feature>
<dbReference type="GO" id="GO:0000287">
    <property type="term" value="F:magnesium ion binding"/>
    <property type="evidence" value="ECO:0007669"/>
    <property type="project" value="UniProtKB-UniRule"/>
</dbReference>
<evidence type="ECO:0000313" key="23">
    <source>
        <dbReference type="Proteomes" id="UP000682713"/>
    </source>
</evidence>
<dbReference type="EC" id="2.7.7.23" evidence="20"/>
<evidence type="ECO:0000256" key="2">
    <source>
        <dbReference type="ARBA" id="ARBA00005166"/>
    </source>
</evidence>
<comment type="cofactor">
    <cofactor evidence="20">
        <name>Mg(2+)</name>
        <dbReference type="ChEBI" id="CHEBI:18420"/>
    </cofactor>
    <text evidence="20">Binds 1 Mg(2+) ion per subunit.</text>
</comment>
<evidence type="ECO:0000256" key="12">
    <source>
        <dbReference type="ARBA" id="ARBA00022960"/>
    </source>
</evidence>
<comment type="caution">
    <text evidence="22">The sequence shown here is derived from an EMBL/GenBank/DDBJ whole genome shotgun (WGS) entry which is preliminary data.</text>
</comment>
<dbReference type="SUPFAM" id="SSF51161">
    <property type="entry name" value="Trimeric LpxA-like enzymes"/>
    <property type="match status" value="1"/>
</dbReference>
<evidence type="ECO:0000256" key="8">
    <source>
        <dbReference type="ARBA" id="ARBA00022695"/>
    </source>
</evidence>
<comment type="similarity">
    <text evidence="4 20">In the C-terminal section; belongs to the transferase hexapeptide repeat family.</text>
</comment>
<dbReference type="GO" id="GO:0005737">
    <property type="term" value="C:cytoplasm"/>
    <property type="evidence" value="ECO:0007669"/>
    <property type="project" value="UniProtKB-SubCell"/>
</dbReference>
<keyword evidence="16 20" id="KW-0961">Cell wall biogenesis/degradation</keyword>
<keyword evidence="12 20" id="KW-0133">Cell shape</keyword>
<feature type="region of interest" description="N-acetyltransferase" evidence="20">
    <location>
        <begin position="252"/>
        <end position="457"/>
    </location>
</feature>
<keyword evidence="13 20" id="KW-0573">Peptidoglycan synthesis</keyword>
<comment type="similarity">
    <text evidence="5 20">In the N-terminal section; belongs to the N-acetylglucosamine-1-phosphate uridyltransferase family.</text>
</comment>
<dbReference type="GO" id="GO:0000902">
    <property type="term" value="P:cell morphogenesis"/>
    <property type="evidence" value="ECO:0007669"/>
    <property type="project" value="UniProtKB-UniRule"/>
</dbReference>
<evidence type="ECO:0000256" key="4">
    <source>
        <dbReference type="ARBA" id="ARBA00007707"/>
    </source>
</evidence>
<feature type="active site" description="Proton acceptor" evidence="20">
    <location>
        <position position="363"/>
    </location>
</feature>
<dbReference type="InterPro" id="IPR038009">
    <property type="entry name" value="GlmU_C_LbH"/>
</dbReference>
<feature type="binding site" evidence="20">
    <location>
        <position position="440"/>
    </location>
    <ligand>
        <name>acetyl-CoA</name>
        <dbReference type="ChEBI" id="CHEBI:57288"/>
    </ligand>
</feature>
<dbReference type="EMBL" id="JAGYPJ010000001">
    <property type="protein sequence ID" value="MBS4201482.1"/>
    <property type="molecule type" value="Genomic_DNA"/>
</dbReference>
<comment type="catalytic activity">
    <reaction evidence="17 20">
        <text>alpha-D-glucosamine 1-phosphate + acetyl-CoA = N-acetyl-alpha-D-glucosamine 1-phosphate + CoA + H(+)</text>
        <dbReference type="Rhea" id="RHEA:13725"/>
        <dbReference type="ChEBI" id="CHEBI:15378"/>
        <dbReference type="ChEBI" id="CHEBI:57287"/>
        <dbReference type="ChEBI" id="CHEBI:57288"/>
        <dbReference type="ChEBI" id="CHEBI:57776"/>
        <dbReference type="ChEBI" id="CHEBI:58516"/>
        <dbReference type="EC" id="2.3.1.157"/>
    </reaction>
</comment>
<feature type="binding site" evidence="20">
    <location>
        <position position="140"/>
    </location>
    <ligand>
        <name>UDP-N-acetyl-alpha-D-glucosamine</name>
        <dbReference type="ChEBI" id="CHEBI:57705"/>
    </ligand>
</feature>
<feature type="domain" description="Nucleotidyl transferase" evidence="21">
    <location>
        <begin position="6"/>
        <end position="220"/>
    </location>
</feature>
<dbReference type="InterPro" id="IPR005882">
    <property type="entry name" value="Bifunctional_GlmU"/>
</dbReference>
<dbReference type="CDD" id="cd02540">
    <property type="entry name" value="GT2_GlmU_N_bac"/>
    <property type="match status" value="1"/>
</dbReference>
<dbReference type="SUPFAM" id="SSF53448">
    <property type="entry name" value="Nucleotide-diphospho-sugar transferases"/>
    <property type="match status" value="1"/>
</dbReference>
<keyword evidence="14 20" id="KW-0511">Multifunctional enzyme</keyword>
<evidence type="ECO:0000256" key="16">
    <source>
        <dbReference type="ARBA" id="ARBA00023316"/>
    </source>
</evidence>
<keyword evidence="8 20" id="KW-0548">Nucleotidyltransferase</keyword>
<dbReference type="GO" id="GO:0006048">
    <property type="term" value="P:UDP-N-acetylglucosamine biosynthetic process"/>
    <property type="evidence" value="ECO:0007669"/>
    <property type="project" value="InterPro"/>
</dbReference>
<evidence type="ECO:0000256" key="13">
    <source>
        <dbReference type="ARBA" id="ARBA00022984"/>
    </source>
</evidence>
<dbReference type="GO" id="GO:0016020">
    <property type="term" value="C:membrane"/>
    <property type="evidence" value="ECO:0007669"/>
    <property type="project" value="GOC"/>
</dbReference>
<feature type="binding site" evidence="20">
    <location>
        <position position="333"/>
    </location>
    <ligand>
        <name>UDP-N-acetyl-alpha-D-glucosamine</name>
        <dbReference type="ChEBI" id="CHEBI:57705"/>
    </ligand>
</feature>
<comment type="pathway">
    <text evidence="2 20">Nucleotide-sugar biosynthesis; UDP-N-acetyl-alpha-D-glucosamine biosynthesis; N-acetyl-alpha-D-glucosamine 1-phosphate from alpha-D-glucosamine 6-phosphate (route II): step 2/2.</text>
</comment>
<evidence type="ECO:0000256" key="6">
    <source>
        <dbReference type="ARBA" id="ARBA00022490"/>
    </source>
</evidence>
<evidence type="ECO:0000256" key="5">
    <source>
        <dbReference type="ARBA" id="ARBA00007947"/>
    </source>
</evidence>
<protein>
    <recommendedName>
        <fullName evidence="20">Bifunctional protein GlmU</fullName>
    </recommendedName>
    <domain>
        <recommendedName>
            <fullName evidence="20">UDP-N-acetylglucosamine pyrophosphorylase</fullName>
            <ecNumber evidence="20">2.7.7.23</ecNumber>
        </recommendedName>
        <alternativeName>
            <fullName evidence="20">N-acetylglucosamine-1-phosphate uridyltransferase</fullName>
        </alternativeName>
    </domain>
    <domain>
        <recommendedName>
            <fullName evidence="20">Glucosamine-1-phosphate N-acetyltransferase</fullName>
            <ecNumber evidence="20">2.3.1.157</ecNumber>
        </recommendedName>
    </domain>
</protein>
<feature type="binding site" evidence="20">
    <location>
        <begin position="78"/>
        <end position="79"/>
    </location>
    <ligand>
        <name>UDP-N-acetyl-alpha-D-glucosamine</name>
        <dbReference type="ChEBI" id="CHEBI:57705"/>
    </ligand>
</feature>
<dbReference type="HAMAP" id="MF_01631">
    <property type="entry name" value="GlmU"/>
    <property type="match status" value="1"/>
</dbReference>
<dbReference type="PANTHER" id="PTHR43584:SF3">
    <property type="entry name" value="BIFUNCTIONAL PROTEIN GLMU"/>
    <property type="match status" value="1"/>
</dbReference>
<dbReference type="GO" id="GO:0071555">
    <property type="term" value="P:cell wall organization"/>
    <property type="evidence" value="ECO:0007669"/>
    <property type="project" value="UniProtKB-KW"/>
</dbReference>
<dbReference type="Proteomes" id="UP000682713">
    <property type="component" value="Unassembled WGS sequence"/>
</dbReference>
<evidence type="ECO:0000313" key="22">
    <source>
        <dbReference type="EMBL" id="MBS4201482.1"/>
    </source>
</evidence>
<dbReference type="PANTHER" id="PTHR43584">
    <property type="entry name" value="NUCLEOTIDYL TRANSFERASE"/>
    <property type="match status" value="1"/>
</dbReference>
<feature type="binding site" evidence="20">
    <location>
        <position position="423"/>
    </location>
    <ligand>
        <name>acetyl-CoA</name>
        <dbReference type="ChEBI" id="CHEBI:57288"/>
    </ligand>
</feature>
<gene>
    <name evidence="20 22" type="primary">glmU</name>
    <name evidence="22" type="ORF">KHA93_17795</name>
</gene>
<keyword evidence="9 20" id="KW-0479">Metal-binding</keyword>